<feature type="domain" description="C2H2-type" evidence="2">
    <location>
        <begin position="47"/>
        <end position="71"/>
    </location>
</feature>
<proteinExistence type="predicted"/>
<keyword evidence="1" id="KW-0862">Zinc</keyword>
<evidence type="ECO:0000256" key="1">
    <source>
        <dbReference type="PROSITE-ProRule" id="PRU00042"/>
    </source>
</evidence>
<accession>A0AAV6VJW3</accession>
<keyword evidence="4" id="KW-1185">Reference proteome</keyword>
<dbReference type="Proteomes" id="UP000827092">
    <property type="component" value="Unassembled WGS sequence"/>
</dbReference>
<evidence type="ECO:0000259" key="2">
    <source>
        <dbReference type="PROSITE" id="PS50157"/>
    </source>
</evidence>
<name>A0AAV6VJW3_9ARAC</name>
<dbReference type="PROSITE" id="PS00028">
    <property type="entry name" value="ZINC_FINGER_C2H2_1"/>
    <property type="match status" value="1"/>
</dbReference>
<dbReference type="EMBL" id="JAFNEN010000074">
    <property type="protein sequence ID" value="KAG8196194.1"/>
    <property type="molecule type" value="Genomic_DNA"/>
</dbReference>
<protein>
    <recommendedName>
        <fullName evidence="2">C2H2-type domain-containing protein</fullName>
    </recommendedName>
</protein>
<keyword evidence="1" id="KW-0863">Zinc-finger</keyword>
<keyword evidence="1" id="KW-0479">Metal-binding</keyword>
<evidence type="ECO:0000313" key="3">
    <source>
        <dbReference type="EMBL" id="KAG8196194.1"/>
    </source>
</evidence>
<organism evidence="3 4">
    <name type="scientific">Oedothorax gibbosus</name>
    <dbReference type="NCBI Taxonomy" id="931172"/>
    <lineage>
        <taxon>Eukaryota</taxon>
        <taxon>Metazoa</taxon>
        <taxon>Ecdysozoa</taxon>
        <taxon>Arthropoda</taxon>
        <taxon>Chelicerata</taxon>
        <taxon>Arachnida</taxon>
        <taxon>Araneae</taxon>
        <taxon>Araneomorphae</taxon>
        <taxon>Entelegynae</taxon>
        <taxon>Araneoidea</taxon>
        <taxon>Linyphiidae</taxon>
        <taxon>Erigoninae</taxon>
        <taxon>Oedothorax</taxon>
    </lineage>
</organism>
<reference evidence="3 4" key="1">
    <citation type="journal article" date="2022" name="Nat. Ecol. Evol.">
        <title>A masculinizing supergene underlies an exaggerated male reproductive morph in a spider.</title>
        <authorList>
            <person name="Hendrickx F."/>
            <person name="De Corte Z."/>
            <person name="Sonet G."/>
            <person name="Van Belleghem S.M."/>
            <person name="Kostlbacher S."/>
            <person name="Vangestel C."/>
        </authorList>
    </citation>
    <scope>NUCLEOTIDE SEQUENCE [LARGE SCALE GENOMIC DNA]</scope>
    <source>
        <strain evidence="3">W744_W776</strain>
    </source>
</reference>
<evidence type="ECO:0000313" key="4">
    <source>
        <dbReference type="Proteomes" id="UP000827092"/>
    </source>
</evidence>
<dbReference type="GO" id="GO:0008270">
    <property type="term" value="F:zinc ion binding"/>
    <property type="evidence" value="ECO:0007669"/>
    <property type="project" value="UniProtKB-KW"/>
</dbReference>
<sequence length="211" mass="24203">MFTVILIKRIVTSAALRPSLSDSNSSKVYKHSPYSSKYSSAVQKKLFQCPQCRKRYKTRQALKNHEYLGTHVPVNGFSSHMQGPPCYFVKSIPVRLLPVFYNQFEPHPRTPGYTYRRKAVPVLALRDKDSRQRATCTGTTPHTANAYSFHCLCSVWGLVQIKNLPFKVSAHQYNHGRPKIIYCGFFNYNTPFGTNMKNYLLTESGKKRTIN</sequence>
<dbReference type="PROSITE" id="PS50157">
    <property type="entry name" value="ZINC_FINGER_C2H2_2"/>
    <property type="match status" value="1"/>
</dbReference>
<dbReference type="InterPro" id="IPR013087">
    <property type="entry name" value="Znf_C2H2_type"/>
</dbReference>
<comment type="caution">
    <text evidence="3">The sequence shown here is derived from an EMBL/GenBank/DDBJ whole genome shotgun (WGS) entry which is preliminary data.</text>
</comment>
<gene>
    <name evidence="3" type="ORF">JTE90_007922</name>
</gene>
<dbReference type="SMART" id="SM00355">
    <property type="entry name" value="ZnF_C2H2"/>
    <property type="match status" value="1"/>
</dbReference>
<dbReference type="AlphaFoldDB" id="A0AAV6VJW3"/>